<reference evidence="7 8" key="1">
    <citation type="journal article" date="2023" name="IMA Fungus">
        <title>Comparative genomic study of the Penicillium genus elucidates a diverse pangenome and 15 lateral gene transfer events.</title>
        <authorList>
            <person name="Petersen C."/>
            <person name="Sorensen T."/>
            <person name="Nielsen M.R."/>
            <person name="Sondergaard T.E."/>
            <person name="Sorensen J.L."/>
            <person name="Fitzpatrick D.A."/>
            <person name="Frisvad J.C."/>
            <person name="Nielsen K.L."/>
        </authorList>
    </citation>
    <scope>NUCLEOTIDE SEQUENCE [LARGE SCALE GENOMIC DNA]</scope>
    <source>
        <strain evidence="7 8">IBT 35679</strain>
    </source>
</reference>
<gene>
    <name evidence="7" type="ORF">N7494_011995</name>
</gene>
<evidence type="ECO:0000256" key="4">
    <source>
        <dbReference type="ARBA" id="ARBA00023002"/>
    </source>
</evidence>
<dbReference type="SUPFAM" id="SSF51905">
    <property type="entry name" value="FAD/NAD(P)-binding domain"/>
    <property type="match status" value="1"/>
</dbReference>
<dbReference type="Pfam" id="PF01494">
    <property type="entry name" value="FAD_binding_3"/>
    <property type="match status" value="1"/>
</dbReference>
<evidence type="ECO:0000259" key="6">
    <source>
        <dbReference type="Pfam" id="PF01494"/>
    </source>
</evidence>
<keyword evidence="8" id="KW-1185">Reference proteome</keyword>
<comment type="cofactor">
    <cofactor evidence="1">
        <name>FAD</name>
        <dbReference type="ChEBI" id="CHEBI:57692"/>
    </cofactor>
</comment>
<keyword evidence="5" id="KW-0503">Monooxygenase</keyword>
<evidence type="ECO:0000256" key="3">
    <source>
        <dbReference type="ARBA" id="ARBA00022827"/>
    </source>
</evidence>
<dbReference type="EMBL" id="JAQIZZ010000008">
    <property type="protein sequence ID" value="KAJ5525345.1"/>
    <property type="molecule type" value="Genomic_DNA"/>
</dbReference>
<evidence type="ECO:0000256" key="1">
    <source>
        <dbReference type="ARBA" id="ARBA00001974"/>
    </source>
</evidence>
<dbReference type="GO" id="GO:0071949">
    <property type="term" value="F:FAD binding"/>
    <property type="evidence" value="ECO:0007669"/>
    <property type="project" value="InterPro"/>
</dbReference>
<accession>A0AAD6CMH7</accession>
<dbReference type="PANTHER" id="PTHR47178">
    <property type="entry name" value="MONOOXYGENASE, FAD-BINDING"/>
    <property type="match status" value="1"/>
</dbReference>
<evidence type="ECO:0000313" key="8">
    <source>
        <dbReference type="Proteomes" id="UP001220324"/>
    </source>
</evidence>
<proteinExistence type="predicted"/>
<comment type="caution">
    <text evidence="7">The sequence shown here is derived from an EMBL/GenBank/DDBJ whole genome shotgun (WGS) entry which is preliminary data.</text>
</comment>
<evidence type="ECO:0000313" key="7">
    <source>
        <dbReference type="EMBL" id="KAJ5525345.1"/>
    </source>
</evidence>
<keyword evidence="3" id="KW-0274">FAD</keyword>
<organism evidence="7 8">
    <name type="scientific">Penicillium frequentans</name>
    <dbReference type="NCBI Taxonomy" id="3151616"/>
    <lineage>
        <taxon>Eukaryota</taxon>
        <taxon>Fungi</taxon>
        <taxon>Dikarya</taxon>
        <taxon>Ascomycota</taxon>
        <taxon>Pezizomycotina</taxon>
        <taxon>Eurotiomycetes</taxon>
        <taxon>Eurotiomycetidae</taxon>
        <taxon>Eurotiales</taxon>
        <taxon>Aspergillaceae</taxon>
        <taxon>Penicillium</taxon>
    </lineage>
</organism>
<dbReference type="AlphaFoldDB" id="A0AAD6CMH7"/>
<dbReference type="GO" id="GO:0004497">
    <property type="term" value="F:monooxygenase activity"/>
    <property type="evidence" value="ECO:0007669"/>
    <property type="project" value="UniProtKB-KW"/>
</dbReference>
<sequence>MGETTLNALDARPLASRRLNGPVPYTVDRAVLHTVLLRRLEHKVHWGKSFERYELQDDGVTVHFTYGSTATGSLVVGADGGRSAVRSQYIGKEYKLLNPEGICLYGKVPITRELLAHMNTRFQKWMTLCRDVAPLVQQIIWSSELHITMFVEKMHFEHRDQVRADASDMPPLPEDYMYWSMLLPKRLLGHTESALAAAMQRSPHDIGLDDPAQGSMLRVTTTSPELPCWTPNERITLLGDSIHVMSPAGGVGAATALKDAAELTRTLASKGRSVESIGEYGEGMRGYAAVSLLRSFRGGKLIFGQPDYEDCKELVIE</sequence>
<name>A0AAD6CMH7_9EURO</name>
<dbReference type="PRINTS" id="PR00420">
    <property type="entry name" value="RNGMNOXGNASE"/>
</dbReference>
<keyword evidence="2" id="KW-0285">Flavoprotein</keyword>
<protein>
    <submittedName>
        <fullName evidence="7">Protein phosphatase 2c</fullName>
    </submittedName>
</protein>
<dbReference type="InterPro" id="IPR036188">
    <property type="entry name" value="FAD/NAD-bd_sf"/>
</dbReference>
<evidence type="ECO:0000256" key="2">
    <source>
        <dbReference type="ARBA" id="ARBA00022630"/>
    </source>
</evidence>
<dbReference type="InterPro" id="IPR002938">
    <property type="entry name" value="FAD-bd"/>
</dbReference>
<dbReference type="PANTHER" id="PTHR47178:SF5">
    <property type="entry name" value="FAD-BINDING DOMAIN-CONTAINING PROTEIN"/>
    <property type="match status" value="1"/>
</dbReference>
<keyword evidence="4" id="KW-0560">Oxidoreductase</keyword>
<feature type="domain" description="FAD-binding" evidence="6">
    <location>
        <begin position="233"/>
        <end position="269"/>
    </location>
</feature>
<dbReference type="Proteomes" id="UP001220324">
    <property type="component" value="Unassembled WGS sequence"/>
</dbReference>
<dbReference type="Gene3D" id="3.50.50.60">
    <property type="entry name" value="FAD/NAD(P)-binding domain"/>
    <property type="match status" value="1"/>
</dbReference>
<evidence type="ECO:0000256" key="5">
    <source>
        <dbReference type="ARBA" id="ARBA00023033"/>
    </source>
</evidence>